<organism evidence="2 3">
    <name type="scientific">Acaulospora morrowiae</name>
    <dbReference type="NCBI Taxonomy" id="94023"/>
    <lineage>
        <taxon>Eukaryota</taxon>
        <taxon>Fungi</taxon>
        <taxon>Fungi incertae sedis</taxon>
        <taxon>Mucoromycota</taxon>
        <taxon>Glomeromycotina</taxon>
        <taxon>Glomeromycetes</taxon>
        <taxon>Diversisporales</taxon>
        <taxon>Acaulosporaceae</taxon>
        <taxon>Acaulospora</taxon>
    </lineage>
</organism>
<dbReference type="SMART" id="SM00256">
    <property type="entry name" value="FBOX"/>
    <property type="match status" value="1"/>
</dbReference>
<protein>
    <submittedName>
        <fullName evidence="2">17497_t:CDS:1</fullName>
    </submittedName>
</protein>
<dbReference type="InterPro" id="IPR048627">
    <property type="entry name" value="Sec10_HB"/>
</dbReference>
<gene>
    <name evidence="2" type="ORF">AMORRO_LOCUS6872</name>
</gene>
<dbReference type="CDD" id="cd09917">
    <property type="entry name" value="F-box_SF"/>
    <property type="match status" value="1"/>
</dbReference>
<dbReference type="Proteomes" id="UP000789342">
    <property type="component" value="Unassembled WGS sequence"/>
</dbReference>
<evidence type="ECO:0000313" key="2">
    <source>
        <dbReference type="EMBL" id="CAG8580143.1"/>
    </source>
</evidence>
<proteinExistence type="predicted"/>
<dbReference type="AlphaFoldDB" id="A0A9N9BYK1"/>
<reference evidence="2" key="1">
    <citation type="submission" date="2021-06" db="EMBL/GenBank/DDBJ databases">
        <authorList>
            <person name="Kallberg Y."/>
            <person name="Tangrot J."/>
            <person name="Rosling A."/>
        </authorList>
    </citation>
    <scope>NUCLEOTIDE SEQUENCE</scope>
    <source>
        <strain evidence="2">CL551</strain>
    </source>
</reference>
<keyword evidence="3" id="KW-1185">Reference proteome</keyword>
<dbReference type="InterPro" id="IPR036047">
    <property type="entry name" value="F-box-like_dom_sf"/>
</dbReference>
<dbReference type="GO" id="GO:0006887">
    <property type="term" value="P:exocytosis"/>
    <property type="evidence" value="ECO:0007669"/>
    <property type="project" value="TreeGrafter"/>
</dbReference>
<dbReference type="GO" id="GO:0006893">
    <property type="term" value="P:Golgi to plasma membrane transport"/>
    <property type="evidence" value="ECO:0007669"/>
    <property type="project" value="TreeGrafter"/>
</dbReference>
<dbReference type="PANTHER" id="PTHR12100:SF1">
    <property type="entry name" value="RECYCLIN-1"/>
    <property type="match status" value="1"/>
</dbReference>
<dbReference type="OrthoDB" id="5554140at2759"/>
<dbReference type="PROSITE" id="PS50181">
    <property type="entry name" value="FBOX"/>
    <property type="match status" value="1"/>
</dbReference>
<evidence type="ECO:0000259" key="1">
    <source>
        <dbReference type="PROSITE" id="PS50181"/>
    </source>
</evidence>
<dbReference type="SUPFAM" id="SSF81383">
    <property type="entry name" value="F-box domain"/>
    <property type="match status" value="1"/>
</dbReference>
<name>A0A9N9BYK1_9GLOM</name>
<accession>A0A9N9BYK1</accession>
<dbReference type="Gene3D" id="1.20.1280.50">
    <property type="match status" value="1"/>
</dbReference>
<evidence type="ECO:0000313" key="3">
    <source>
        <dbReference type="Proteomes" id="UP000789342"/>
    </source>
</evidence>
<dbReference type="Pfam" id="PF07393">
    <property type="entry name" value="Sec10_HB"/>
    <property type="match status" value="1"/>
</dbReference>
<dbReference type="InterPro" id="IPR009976">
    <property type="entry name" value="Sec10-like"/>
</dbReference>
<comment type="caution">
    <text evidence="2">The sequence shown here is derived from an EMBL/GenBank/DDBJ whole genome shotgun (WGS) entry which is preliminary data.</text>
</comment>
<dbReference type="GO" id="GO:0000145">
    <property type="term" value="C:exocyst"/>
    <property type="evidence" value="ECO:0007669"/>
    <property type="project" value="TreeGrafter"/>
</dbReference>
<feature type="non-terminal residue" evidence="2">
    <location>
        <position position="890"/>
    </location>
</feature>
<sequence length="890" mass="101875">MDKFDFFGDLPVNKLPLPQIPDSITPKSQPPKQSSSLKLVLPPDILLRILRYLPITSLSSFACACRRFKVLVYDDELWEQHLKTLCAHKEYDANDITDAPLDSLFVNSKLTGRTNNDNAIDGAVNFDVDSLVSTQTSPITPNETNSTGNLLEFAITKARSQKALSLIPGLPLDSFSQKPRSASTGIARAIFKRIYTDLLPYYIDFRNRKNDSRLFKEYADPTEQAKMLKRLMNFSKLNISLDSDQIYDALATTIEYFENASLLRFELAYDAQNPIEMKKWANILLELNGGVSCIPAFIQKNSIFFDHLFDPMDNFIQTSSSSGSELSFTPISDFFGYLEEDFKKQASLIDQVFLPESDVFYAFVEKVVEDVITDYISTLLVEARSRDIIIYFRAVRAAYLNCKHISEVLWKQAEPGLSKIRAEDVIYRMFEPMMNSYLNDELTMVKMLNDEEVDKWNQKVSLRGKLLNKTISEQQSLLNNYNREVYKRNYLSSFRKILKLPTTKSRNSSSVSFSQTSFASDKRSSVASLQKYNNHSSDTDTQLTSNSVKSNKLQQLLSLETALQMIHTNRESLNRIGVFVGYPGEMGHKIYRSYCVYYSSPDAGYRTYQTRILHVSVIIPTDPGRISFTDQCYFTNSAIKRLDDQKSNPEVTSRGLTPLVELFELVHIADLMHQMVQVYYDEEMKQYVDKSDFLNVCNKEKKAFERVLDECVADSLNKVIQILMDHLEFTLSAKQQPEDFRPPADASLDLIPTKACIEAVECLSKHTKILVGCTDKHILDVFFQEIGLRFFGVLTKHLKKFVVNTSGGFQIISTLQQPAITPHFIALKELGNIFIISNARDISLFIRETERFNGVFYAEDIYEFCQKREDWMIIKKAVEKELYGLKAEDC</sequence>
<dbReference type="EMBL" id="CAJVPV010004841">
    <property type="protein sequence ID" value="CAG8580143.1"/>
    <property type="molecule type" value="Genomic_DNA"/>
</dbReference>
<dbReference type="Pfam" id="PF12937">
    <property type="entry name" value="F-box-like"/>
    <property type="match status" value="1"/>
</dbReference>
<feature type="domain" description="F-box" evidence="1">
    <location>
        <begin position="35"/>
        <end position="81"/>
    </location>
</feature>
<dbReference type="InterPro" id="IPR001810">
    <property type="entry name" value="F-box_dom"/>
</dbReference>
<dbReference type="PANTHER" id="PTHR12100">
    <property type="entry name" value="SEC10"/>
    <property type="match status" value="1"/>
</dbReference>